<protein>
    <submittedName>
        <fullName evidence="3">Uncharacterized protein</fullName>
    </submittedName>
</protein>
<organism evidence="3 4">
    <name type="scientific">Reticulomyxa filosa</name>
    <dbReference type="NCBI Taxonomy" id="46433"/>
    <lineage>
        <taxon>Eukaryota</taxon>
        <taxon>Sar</taxon>
        <taxon>Rhizaria</taxon>
        <taxon>Retaria</taxon>
        <taxon>Foraminifera</taxon>
        <taxon>Monothalamids</taxon>
        <taxon>Reticulomyxidae</taxon>
        <taxon>Reticulomyxa</taxon>
    </lineage>
</organism>
<keyword evidence="2" id="KW-0732">Signal</keyword>
<comment type="caution">
    <text evidence="3">The sequence shown here is derived from an EMBL/GenBank/DDBJ whole genome shotgun (WGS) entry which is preliminary data.</text>
</comment>
<dbReference type="Proteomes" id="UP000023152">
    <property type="component" value="Unassembled WGS sequence"/>
</dbReference>
<evidence type="ECO:0000256" key="1">
    <source>
        <dbReference type="SAM" id="MobiDB-lite"/>
    </source>
</evidence>
<gene>
    <name evidence="3" type="ORF">RFI_13167</name>
</gene>
<feature type="region of interest" description="Disordered" evidence="1">
    <location>
        <begin position="651"/>
        <end position="699"/>
    </location>
</feature>
<proteinExistence type="predicted"/>
<keyword evidence="4" id="KW-1185">Reference proteome</keyword>
<evidence type="ECO:0000256" key="2">
    <source>
        <dbReference type="SAM" id="SignalP"/>
    </source>
</evidence>
<dbReference type="OrthoDB" id="188042at2759"/>
<dbReference type="InterPro" id="IPR009291">
    <property type="entry name" value="Vps62"/>
</dbReference>
<feature type="compositionally biased region" description="Gly residues" evidence="1">
    <location>
        <begin position="663"/>
        <end position="677"/>
    </location>
</feature>
<dbReference type="AlphaFoldDB" id="X6NF76"/>
<evidence type="ECO:0000313" key="4">
    <source>
        <dbReference type="Proteomes" id="UP000023152"/>
    </source>
</evidence>
<feature type="compositionally biased region" description="Low complexity" evidence="1">
    <location>
        <begin position="678"/>
        <end position="687"/>
    </location>
</feature>
<reference evidence="3 4" key="1">
    <citation type="journal article" date="2013" name="Curr. Biol.">
        <title>The Genome of the Foraminiferan Reticulomyxa filosa.</title>
        <authorList>
            <person name="Glockner G."/>
            <person name="Hulsmann N."/>
            <person name="Schleicher M."/>
            <person name="Noegel A.A."/>
            <person name="Eichinger L."/>
            <person name="Gallinger C."/>
            <person name="Pawlowski J."/>
            <person name="Sierra R."/>
            <person name="Euteneuer U."/>
            <person name="Pillet L."/>
            <person name="Moustafa A."/>
            <person name="Platzer M."/>
            <person name="Groth M."/>
            <person name="Szafranski K."/>
            <person name="Schliwa M."/>
        </authorList>
    </citation>
    <scope>NUCLEOTIDE SEQUENCE [LARGE SCALE GENOMIC DNA]</scope>
</reference>
<name>X6NF76_RETFI</name>
<evidence type="ECO:0000313" key="3">
    <source>
        <dbReference type="EMBL" id="ETO23992.1"/>
    </source>
</evidence>
<accession>X6NF76</accession>
<feature type="non-terminal residue" evidence="3">
    <location>
        <position position="699"/>
    </location>
</feature>
<feature type="chain" id="PRO_5004975456" evidence="2">
    <location>
        <begin position="19"/>
        <end position="699"/>
    </location>
</feature>
<sequence length="699" mass="78251">MLVLLEIFFAVFIWGSFGEYTTYAAWDEAEWTEIQQQNWSFVERYAPLVYLDKGEKYNPSSVEYHLRHTKIGGQFPNYWTFPKEDMEAVTILPWFRGQDVESESVPIYATVLPDVTKTGKLETLENLIGNYSATNNSFVVVYYLFFPYSRGKKVLGTLMFGSHIGDIERCYLRVQNGNPKSFTCEYHEEAETRDWDDVVKFNGTHPVIYAAEGSHALYFDQGIHEFSGKLAALAGPFFLKKKISFYYYFFYTYHDCKRVREKKKDKYFFLKKRVAVQQKKWTFVALGSTEWAGIPYFLYIYRWGGDAQGIAAKDVWTLNQGGLGFLSRLYDGLALDDIFAEGSLLCQGDDASLCPIPVGLWNEWPCLPGYQVNSANLTTNGEMACFLHPYGYGHENCIEKQKKCQSRQIVEPAFACLPSSGLCGQKYGSSAWSDDTNSLEGGLCPLQTCRSYCEVQLPEVSSFPNDIPHWYQSPKGEWHPYVTNTQYNDTTRFDSGTSCSKLNHDSADRYHNVPRSNCLAGFVYSASTNACYISSYQISECNVARAFPPQIPNVEGGYTCFGSNDTCGDGWVGYCDDFCQNSICYPAQQPYYEELMRWTHYVCDVNGNWISFADYQNSASQSTDGLSAAFSFDGTNATKFTCEIPTKSTSEGVIGELPKDNTGGSGVGGGNTDGGASAGVPSGSGESINDGHPPSDQST</sequence>
<dbReference type="EMBL" id="ASPP01009542">
    <property type="protein sequence ID" value="ETO23992.1"/>
    <property type="molecule type" value="Genomic_DNA"/>
</dbReference>
<dbReference type="Pfam" id="PF06101">
    <property type="entry name" value="Vps62"/>
    <property type="match status" value="1"/>
</dbReference>
<dbReference type="PANTHER" id="PTHR48174">
    <property type="entry name" value="DUF946 FAMILY PROTEIN"/>
    <property type="match status" value="1"/>
</dbReference>
<feature type="signal peptide" evidence="2">
    <location>
        <begin position="1"/>
        <end position="18"/>
    </location>
</feature>
<dbReference type="PANTHER" id="PTHR48174:SF5">
    <property type="entry name" value="VACUOLAR PROTEIN SORTING-ASSOCIATED PROTEIN 62"/>
    <property type="match status" value="1"/>
</dbReference>